<dbReference type="Proteomes" id="UP001054902">
    <property type="component" value="Unassembled WGS sequence"/>
</dbReference>
<accession>A0AAD3HBY8</accession>
<comment type="caution">
    <text evidence="3">The sequence shown here is derived from an EMBL/GenBank/DDBJ whole genome shotgun (WGS) entry which is preliminary data.</text>
</comment>
<feature type="compositionally biased region" description="Low complexity" evidence="1">
    <location>
        <begin position="312"/>
        <end position="326"/>
    </location>
</feature>
<organism evidence="3 4">
    <name type="scientific">Chaetoceros tenuissimus</name>
    <dbReference type="NCBI Taxonomy" id="426638"/>
    <lineage>
        <taxon>Eukaryota</taxon>
        <taxon>Sar</taxon>
        <taxon>Stramenopiles</taxon>
        <taxon>Ochrophyta</taxon>
        <taxon>Bacillariophyta</taxon>
        <taxon>Coscinodiscophyceae</taxon>
        <taxon>Chaetocerotophycidae</taxon>
        <taxon>Chaetocerotales</taxon>
        <taxon>Chaetocerotaceae</taxon>
        <taxon>Chaetoceros</taxon>
    </lineage>
</organism>
<dbReference type="Pfam" id="PF00932">
    <property type="entry name" value="LTD"/>
    <property type="match status" value="2"/>
</dbReference>
<feature type="compositionally biased region" description="Polar residues" evidence="1">
    <location>
        <begin position="236"/>
        <end position="249"/>
    </location>
</feature>
<proteinExistence type="predicted"/>
<feature type="compositionally biased region" description="Low complexity" evidence="1">
    <location>
        <begin position="183"/>
        <end position="235"/>
    </location>
</feature>
<evidence type="ECO:0000259" key="2">
    <source>
        <dbReference type="PROSITE" id="PS51841"/>
    </source>
</evidence>
<dbReference type="EMBL" id="BLLK01000060">
    <property type="protein sequence ID" value="GFH57965.1"/>
    <property type="molecule type" value="Genomic_DNA"/>
</dbReference>
<evidence type="ECO:0000313" key="3">
    <source>
        <dbReference type="EMBL" id="GFH57965.1"/>
    </source>
</evidence>
<feature type="compositionally biased region" description="Low complexity" evidence="1">
    <location>
        <begin position="92"/>
        <end position="127"/>
    </location>
</feature>
<dbReference type="SUPFAM" id="SSF74853">
    <property type="entry name" value="Lamin A/C globular tail domain"/>
    <property type="match status" value="2"/>
</dbReference>
<name>A0AAD3HBY8_9STRA</name>
<dbReference type="Gene3D" id="2.60.40.1260">
    <property type="entry name" value="Lamin Tail domain"/>
    <property type="match status" value="2"/>
</dbReference>
<evidence type="ECO:0000313" key="4">
    <source>
        <dbReference type="Proteomes" id="UP001054902"/>
    </source>
</evidence>
<dbReference type="InterPro" id="IPR001322">
    <property type="entry name" value="Lamin_tail_dom"/>
</dbReference>
<dbReference type="InterPro" id="IPR036415">
    <property type="entry name" value="Lamin_tail_dom_sf"/>
</dbReference>
<dbReference type="PANTHER" id="PTHR36489:SF2">
    <property type="entry name" value="APPLE DOMAIN-CONTAINING PROTEIN"/>
    <property type="match status" value="1"/>
</dbReference>
<feature type="domain" description="LTD" evidence="2">
    <location>
        <begin position="785"/>
        <end position="914"/>
    </location>
</feature>
<feature type="compositionally biased region" description="Polar residues" evidence="1">
    <location>
        <begin position="128"/>
        <end position="169"/>
    </location>
</feature>
<gene>
    <name evidence="3" type="ORF">CTEN210_14440</name>
</gene>
<keyword evidence="4" id="KW-1185">Reference proteome</keyword>
<evidence type="ECO:0000256" key="1">
    <source>
        <dbReference type="SAM" id="MobiDB-lite"/>
    </source>
</evidence>
<dbReference type="AlphaFoldDB" id="A0AAD3HBY8"/>
<sequence length="914" mass="96578">MSISSNPTETTSSTRSFNIVTYNSPSNPNLRYPTNGPTMQHSIKPTFSVSDWPSMSPTFEPSSNPTMLSTTLPSAEMSGTPSSNPSTPPTMLPSHVPSASPSITSSSRPSHAASASPSIVPSSVPSAQATPFPSKSPTFMPSDFPVSTPSAHPTKVTSISPSLSHQPSVIPTAKPSFIGSNRPTMSSSPSMIPTNLKTLSPTSSPTSVPTSKPTNSPTLAPTSAPTTANPTASPTKSFTPNPTVAETNAPTSSPTSSPSSSPTAVPTKLPTSSPTVSPTNAPSSSPTSSPTAVPTKSPTSSPTNLPSPAPTSSPTSSPTAAPTKSPTPIPDDTDFQCCFDLQTLTCRVDWCGESESNCGGCGITVKWMEPESSCMPLYADCSTDTDGCCGSTSCVQQGVECPGDGSYCQCLLSTEEMTEAPATSPVVEQQTSSPTQAISAWRLHTTSEETVSNCLWDVKRIRFYGSSDCSTDEISTVGGTSFSSGHKSYSSSTNAFKSNDVWAGTCKNGEYWIGIFFPHEVDIHCVSIQNDYNHEVNSLSVQKKNLVTGAWEEVAFKENMNTSDQAVNIISIQDTMPPVTEPTTSDDTDFQCCFDLQTLTCRVDWCGESEYNCGGCGITVKWMEPDSSCMPLYADCSTDTDGCCGSTSCVQQGVECPGDGSYCQCLLSTENPISISYVNFDGAVANTESDEYVEISSNSNNPIDISGYYVYVATTGNQGPTFYFPEGTILASHSIVKVYTDEVHEESGGFSFGSGKAIWNNSAGHAILKNSSDEIVAEYEYESTNSPTAAPTKSPTRLQVDTNGISITNIFYDGLVPRSESDEYIEISNDSDGAIDITGFYVYVDKSGEQGATFVFPEGTVLDVGSSVRVYTDEIHEESGGFSFGSGRAIWNNGGGVGILKDNNDELVSEYSYP</sequence>
<protein>
    <recommendedName>
        <fullName evidence="2">LTD domain-containing protein</fullName>
    </recommendedName>
</protein>
<feature type="compositionally biased region" description="Low complexity" evidence="1">
    <location>
        <begin position="250"/>
        <end position="304"/>
    </location>
</feature>
<feature type="compositionally biased region" description="Polar residues" evidence="1">
    <location>
        <begin position="35"/>
        <end position="73"/>
    </location>
</feature>
<feature type="compositionally biased region" description="Polar residues" evidence="1">
    <location>
        <begin position="1"/>
        <end position="29"/>
    </location>
</feature>
<feature type="region of interest" description="Disordered" evidence="1">
    <location>
        <begin position="1"/>
        <end position="328"/>
    </location>
</feature>
<dbReference type="PROSITE" id="PS51841">
    <property type="entry name" value="LTD"/>
    <property type="match status" value="2"/>
</dbReference>
<reference evidence="3 4" key="1">
    <citation type="journal article" date="2021" name="Sci. Rep.">
        <title>The genome of the diatom Chaetoceros tenuissimus carries an ancient integrated fragment of an extant virus.</title>
        <authorList>
            <person name="Hongo Y."/>
            <person name="Kimura K."/>
            <person name="Takaki Y."/>
            <person name="Yoshida Y."/>
            <person name="Baba S."/>
            <person name="Kobayashi G."/>
            <person name="Nagasaki K."/>
            <person name="Hano T."/>
            <person name="Tomaru Y."/>
        </authorList>
    </citation>
    <scope>NUCLEOTIDE SEQUENCE [LARGE SCALE GENOMIC DNA]</scope>
    <source>
        <strain evidence="3 4">NIES-3715</strain>
    </source>
</reference>
<dbReference type="PANTHER" id="PTHR36489">
    <property type="entry name" value="PROTEIN-COUPLED RECEPTOR GPR1, PUTATIVE-RELATED"/>
    <property type="match status" value="1"/>
</dbReference>
<feature type="domain" description="LTD" evidence="2">
    <location>
        <begin position="661"/>
        <end position="783"/>
    </location>
</feature>